<protein>
    <recommendedName>
        <fullName evidence="4">Transcriptional regulator</fullName>
    </recommendedName>
</protein>
<feature type="region of interest" description="Disordered" evidence="1">
    <location>
        <begin position="190"/>
        <end position="212"/>
    </location>
</feature>
<dbReference type="EMBL" id="JACJST010000019">
    <property type="protein sequence ID" value="MBD2569878.1"/>
    <property type="molecule type" value="Genomic_DNA"/>
</dbReference>
<dbReference type="InterPro" id="IPR010982">
    <property type="entry name" value="Lambda_DNA-bd_dom_sf"/>
</dbReference>
<accession>A0ABR8FIE0</accession>
<gene>
    <name evidence="2" type="ORF">H6G59_18655</name>
</gene>
<name>A0ABR8FIE0_9NOST</name>
<keyword evidence="3" id="KW-1185">Reference proteome</keyword>
<feature type="region of interest" description="Disordered" evidence="1">
    <location>
        <begin position="1"/>
        <end position="24"/>
    </location>
</feature>
<reference evidence="2 3" key="1">
    <citation type="journal article" date="2020" name="ISME J.">
        <title>Comparative genomics reveals insights into cyanobacterial evolution and habitat adaptation.</title>
        <authorList>
            <person name="Chen M.Y."/>
            <person name="Teng W.K."/>
            <person name="Zhao L."/>
            <person name="Hu C.X."/>
            <person name="Zhou Y.K."/>
            <person name="Han B.P."/>
            <person name="Song L.R."/>
            <person name="Shu W.S."/>
        </authorList>
    </citation>
    <scope>NUCLEOTIDE SEQUENCE [LARGE SCALE GENOMIC DNA]</scope>
    <source>
        <strain evidence="2 3">FACHB-196</strain>
    </source>
</reference>
<evidence type="ECO:0000313" key="3">
    <source>
        <dbReference type="Proteomes" id="UP000640531"/>
    </source>
</evidence>
<proteinExistence type="predicted"/>
<dbReference type="RefSeq" id="WP_190717082.1">
    <property type="nucleotide sequence ID" value="NZ_JACJST010000019.1"/>
</dbReference>
<feature type="compositionally biased region" description="Polar residues" evidence="1">
    <location>
        <begin position="191"/>
        <end position="200"/>
    </location>
</feature>
<evidence type="ECO:0000313" key="2">
    <source>
        <dbReference type="EMBL" id="MBD2569878.1"/>
    </source>
</evidence>
<dbReference type="Proteomes" id="UP000640531">
    <property type="component" value="Unassembled WGS sequence"/>
</dbReference>
<sequence length="244" mass="27170">MKTKPKILELDSPRSPKQNLRNSSSVASHSLSFSNICEEGLTSHFSNLKENIEVSIPGHGKLSPCVLRRKPILIDEQDEKFEQLRSVASDNEGIRHSLHELRKISGLTWEHLAKLFGVSLEKINLWASGEPLPYSDRERFTQLLEVVRYINRGSAGINRNMLLNSFDGETPYELLAIGKFEEVKQLLGNGNAPQKPQLTPLSKDAEASRMPSNPGNLVGALQDTIHRDIGRSWPAKTAKVVGTN</sequence>
<evidence type="ECO:0000256" key="1">
    <source>
        <dbReference type="SAM" id="MobiDB-lite"/>
    </source>
</evidence>
<dbReference type="SUPFAM" id="SSF47413">
    <property type="entry name" value="lambda repressor-like DNA-binding domains"/>
    <property type="match status" value="1"/>
</dbReference>
<feature type="compositionally biased region" description="Basic and acidic residues" evidence="1">
    <location>
        <begin position="1"/>
        <end position="14"/>
    </location>
</feature>
<organism evidence="2 3">
    <name type="scientific">Anabaena lutea FACHB-196</name>
    <dbReference type="NCBI Taxonomy" id="2692881"/>
    <lineage>
        <taxon>Bacteria</taxon>
        <taxon>Bacillati</taxon>
        <taxon>Cyanobacteriota</taxon>
        <taxon>Cyanophyceae</taxon>
        <taxon>Nostocales</taxon>
        <taxon>Nostocaceae</taxon>
        <taxon>Anabaena</taxon>
    </lineage>
</organism>
<comment type="caution">
    <text evidence="2">The sequence shown here is derived from an EMBL/GenBank/DDBJ whole genome shotgun (WGS) entry which is preliminary data.</text>
</comment>
<evidence type="ECO:0008006" key="4">
    <source>
        <dbReference type="Google" id="ProtNLM"/>
    </source>
</evidence>